<dbReference type="EMBL" id="KV426017">
    <property type="protein sequence ID" value="KZV91961.1"/>
    <property type="molecule type" value="Genomic_DNA"/>
</dbReference>
<organism evidence="3 4">
    <name type="scientific">Exidia glandulosa HHB12029</name>
    <dbReference type="NCBI Taxonomy" id="1314781"/>
    <lineage>
        <taxon>Eukaryota</taxon>
        <taxon>Fungi</taxon>
        <taxon>Dikarya</taxon>
        <taxon>Basidiomycota</taxon>
        <taxon>Agaricomycotina</taxon>
        <taxon>Agaricomycetes</taxon>
        <taxon>Auriculariales</taxon>
        <taxon>Exidiaceae</taxon>
        <taxon>Exidia</taxon>
    </lineage>
</organism>
<dbReference type="InParanoid" id="A0A165HH14"/>
<dbReference type="Proteomes" id="UP000077266">
    <property type="component" value="Unassembled WGS sequence"/>
</dbReference>
<feature type="chain" id="PRO_5007858673" evidence="2">
    <location>
        <begin position="17"/>
        <end position="175"/>
    </location>
</feature>
<sequence>MAGLLTMAGLAGLSQSSTFTGLAGLSQSSTFTPRDYRLLTSVTLDVTLDKSCILCASCSHDTNKAVGLEYRIAGSHGPAATDHTSRPPASTPPTSSKSRPSAGRRMGVECSMAICNANRRLDRGYMGRKGYGVDVEVFVPSRLLCLQQPESSSPLLEAFIRKALAPAFGKVHAWS</sequence>
<proteinExistence type="predicted"/>
<evidence type="ECO:0000256" key="1">
    <source>
        <dbReference type="SAM" id="MobiDB-lite"/>
    </source>
</evidence>
<accession>A0A165HH14</accession>
<evidence type="ECO:0000313" key="3">
    <source>
        <dbReference type="EMBL" id="KZV91961.1"/>
    </source>
</evidence>
<keyword evidence="4" id="KW-1185">Reference proteome</keyword>
<gene>
    <name evidence="3" type="ORF">EXIGLDRAFT_693195</name>
</gene>
<feature type="region of interest" description="Disordered" evidence="1">
    <location>
        <begin position="76"/>
        <end position="105"/>
    </location>
</feature>
<protein>
    <submittedName>
        <fullName evidence="3">Uncharacterized protein</fullName>
    </submittedName>
</protein>
<feature type="signal peptide" evidence="2">
    <location>
        <begin position="1"/>
        <end position="16"/>
    </location>
</feature>
<reference evidence="3 4" key="1">
    <citation type="journal article" date="2016" name="Mol. Biol. Evol.">
        <title>Comparative Genomics of Early-Diverging Mushroom-Forming Fungi Provides Insights into the Origins of Lignocellulose Decay Capabilities.</title>
        <authorList>
            <person name="Nagy L.G."/>
            <person name="Riley R."/>
            <person name="Tritt A."/>
            <person name="Adam C."/>
            <person name="Daum C."/>
            <person name="Floudas D."/>
            <person name="Sun H."/>
            <person name="Yadav J.S."/>
            <person name="Pangilinan J."/>
            <person name="Larsson K.H."/>
            <person name="Matsuura K."/>
            <person name="Barry K."/>
            <person name="Labutti K."/>
            <person name="Kuo R."/>
            <person name="Ohm R.A."/>
            <person name="Bhattacharya S.S."/>
            <person name="Shirouzu T."/>
            <person name="Yoshinaga Y."/>
            <person name="Martin F.M."/>
            <person name="Grigoriev I.V."/>
            <person name="Hibbett D.S."/>
        </authorList>
    </citation>
    <scope>NUCLEOTIDE SEQUENCE [LARGE SCALE GENOMIC DNA]</scope>
    <source>
        <strain evidence="3 4">HHB12029</strain>
    </source>
</reference>
<keyword evidence="2" id="KW-0732">Signal</keyword>
<dbReference type="AlphaFoldDB" id="A0A165HH14"/>
<feature type="compositionally biased region" description="Low complexity" evidence="1">
    <location>
        <begin position="86"/>
        <end position="101"/>
    </location>
</feature>
<evidence type="ECO:0000256" key="2">
    <source>
        <dbReference type="SAM" id="SignalP"/>
    </source>
</evidence>
<evidence type="ECO:0000313" key="4">
    <source>
        <dbReference type="Proteomes" id="UP000077266"/>
    </source>
</evidence>
<name>A0A165HH14_EXIGL</name>